<dbReference type="EMBL" id="PXOG01000037">
    <property type="protein sequence ID" value="RGP80026.1"/>
    <property type="molecule type" value="Genomic_DNA"/>
</dbReference>
<dbReference type="OrthoDB" id="2150604at2759"/>
<accession>A0A395T6E1</accession>
<name>A0A395T6E1_9HYPO</name>
<comment type="caution">
    <text evidence="1">The sequence shown here is derived from an EMBL/GenBank/DDBJ whole genome shotgun (WGS) entry which is preliminary data.</text>
</comment>
<dbReference type="Gene3D" id="3.30.559.10">
    <property type="entry name" value="Chloramphenicol acetyltransferase-like domain"/>
    <property type="match status" value="1"/>
</dbReference>
<reference evidence="1 2" key="1">
    <citation type="journal article" date="2018" name="PLoS Pathog.">
        <title>Evolution of structural diversity of trichothecenes, a family of toxins produced by plant pathogenic and entomopathogenic fungi.</title>
        <authorList>
            <person name="Proctor R.H."/>
            <person name="McCormick S.P."/>
            <person name="Kim H.S."/>
            <person name="Cardoza R.E."/>
            <person name="Stanley A.M."/>
            <person name="Lindo L."/>
            <person name="Kelly A."/>
            <person name="Brown D.W."/>
            <person name="Lee T."/>
            <person name="Vaughan M.M."/>
            <person name="Alexander N.J."/>
            <person name="Busman M."/>
            <person name="Gutierrez S."/>
        </authorList>
    </citation>
    <scope>NUCLEOTIDE SEQUENCE [LARGE SCALE GENOMIC DNA]</scope>
    <source>
        <strain evidence="1 2">NRRL 20695</strain>
    </source>
</reference>
<proteinExistence type="predicted"/>
<dbReference type="InterPro" id="IPR023213">
    <property type="entry name" value="CAT-like_dom_sf"/>
</dbReference>
<dbReference type="STRING" id="694270.A0A395T6E1"/>
<dbReference type="InterPro" id="IPR010828">
    <property type="entry name" value="Atf2/Sli1-like"/>
</dbReference>
<evidence type="ECO:0000313" key="1">
    <source>
        <dbReference type="EMBL" id="RGP80026.1"/>
    </source>
</evidence>
<gene>
    <name evidence="1" type="ORF">FLONG3_1797</name>
</gene>
<protein>
    <recommendedName>
        <fullName evidence="3">Alcohol acetyltransferase</fullName>
    </recommendedName>
</protein>
<dbReference type="Gene3D" id="3.30.559.30">
    <property type="entry name" value="Nonribosomal peptide synthetase, condensation domain"/>
    <property type="match status" value="1"/>
</dbReference>
<dbReference type="Proteomes" id="UP000266234">
    <property type="component" value="Unassembled WGS sequence"/>
</dbReference>
<organism evidence="1 2">
    <name type="scientific">Fusarium longipes</name>
    <dbReference type="NCBI Taxonomy" id="694270"/>
    <lineage>
        <taxon>Eukaryota</taxon>
        <taxon>Fungi</taxon>
        <taxon>Dikarya</taxon>
        <taxon>Ascomycota</taxon>
        <taxon>Pezizomycotina</taxon>
        <taxon>Sordariomycetes</taxon>
        <taxon>Hypocreomycetidae</taxon>
        <taxon>Hypocreales</taxon>
        <taxon>Nectriaceae</taxon>
        <taxon>Fusarium</taxon>
    </lineage>
</organism>
<sequence>MAEHQLPKIRPLGKLEEIAAAAHDIDFFTNCAFSAHYTASQFFDHNLDSLILTALSQVLYQHPILFAIPVVPETETEQPYWGRLPSIHLRQVVSFAQRSQPLPSNSQTDPELDLLLEERHNTSFKAGYGTLPVWRLIILKDYQSKDGFIASFVYHHSMCDGTSSQIFQDSFQRALCDVSSGLVQVLTVDVISSDESPISSPLEDLHHLPLPENPPAPDVSGIREWRGSPITVPCRTRFKSLSLTPEALKSFGQECKKRKTTVTAALPALVARLLYDSLPSTAETVTFNLPVSLRPDLPPKEVEGVIGNYIDAFKIPLLRSDLDHSPDSTTAIWKHAEKIQQATRQYFANASPSGEPYANVAIFKLIPDVKGFLASAIGNPRGESFEVSNLGNFPEPRNLKGDGVPYWRRGKLLLSRCVFAPGGPLVICVIDNEDSVGVGFTWQADVGDDDIVESVINGLKHYFIS</sequence>
<dbReference type="PANTHER" id="PTHR28037">
    <property type="entry name" value="ALCOHOL O-ACETYLTRANSFERASE 1-RELATED"/>
    <property type="match status" value="1"/>
</dbReference>
<dbReference type="AlphaFoldDB" id="A0A395T6E1"/>
<dbReference type="SUPFAM" id="SSF52777">
    <property type="entry name" value="CoA-dependent acyltransferases"/>
    <property type="match status" value="2"/>
</dbReference>
<evidence type="ECO:0008006" key="3">
    <source>
        <dbReference type="Google" id="ProtNLM"/>
    </source>
</evidence>
<dbReference type="Pfam" id="PF07247">
    <property type="entry name" value="AATase"/>
    <property type="match status" value="2"/>
</dbReference>
<dbReference type="InterPro" id="IPR052058">
    <property type="entry name" value="Alcohol_O-acetyltransferase"/>
</dbReference>
<dbReference type="PANTHER" id="PTHR28037:SF1">
    <property type="entry name" value="ALCOHOL O-ACETYLTRANSFERASE 1-RELATED"/>
    <property type="match status" value="1"/>
</dbReference>
<keyword evidence="2" id="KW-1185">Reference proteome</keyword>
<evidence type="ECO:0000313" key="2">
    <source>
        <dbReference type="Proteomes" id="UP000266234"/>
    </source>
</evidence>
<dbReference type="GO" id="GO:0008080">
    <property type="term" value="F:N-acetyltransferase activity"/>
    <property type="evidence" value="ECO:0007669"/>
    <property type="project" value="TreeGrafter"/>
</dbReference>